<name>K2K7T5_9GAMM</name>
<dbReference type="RefSeq" id="WP_008488758.1">
    <property type="nucleotide sequence ID" value="NZ_AMRG01000008.1"/>
</dbReference>
<feature type="transmembrane region" description="Helical" evidence="1">
    <location>
        <begin position="43"/>
        <end position="67"/>
    </location>
</feature>
<keyword evidence="1" id="KW-0472">Membrane</keyword>
<gene>
    <name evidence="2" type="ORF">A10D4_07690</name>
</gene>
<dbReference type="Proteomes" id="UP000014115">
    <property type="component" value="Unassembled WGS sequence"/>
</dbReference>
<organism evidence="2 3">
    <name type="scientific">Idiomarina xiamenensis 10-D-4</name>
    <dbReference type="NCBI Taxonomy" id="740709"/>
    <lineage>
        <taxon>Bacteria</taxon>
        <taxon>Pseudomonadati</taxon>
        <taxon>Pseudomonadota</taxon>
        <taxon>Gammaproteobacteria</taxon>
        <taxon>Alteromonadales</taxon>
        <taxon>Idiomarinaceae</taxon>
        <taxon>Idiomarina</taxon>
    </lineage>
</organism>
<comment type="caution">
    <text evidence="2">The sequence shown here is derived from an EMBL/GenBank/DDBJ whole genome shotgun (WGS) entry which is preliminary data.</text>
</comment>
<evidence type="ECO:0000313" key="2">
    <source>
        <dbReference type="EMBL" id="EKE83713.1"/>
    </source>
</evidence>
<sequence length="102" mass="11759">MTLLSKPDFNDILSYNDGLYQQDNFVTTVLDVIQRRNRIRRRLLTIAWVAAAIVVLLMTCLAPLTIWQPLSDFIMQFPVLISCSMMVTIMSVVLCLERPNRI</sequence>
<keyword evidence="1" id="KW-0812">Transmembrane</keyword>
<keyword evidence="3" id="KW-1185">Reference proteome</keyword>
<feature type="transmembrane region" description="Helical" evidence="1">
    <location>
        <begin position="73"/>
        <end position="96"/>
    </location>
</feature>
<dbReference type="EMBL" id="AMRG01000008">
    <property type="protein sequence ID" value="EKE83713.1"/>
    <property type="molecule type" value="Genomic_DNA"/>
</dbReference>
<evidence type="ECO:0000256" key="1">
    <source>
        <dbReference type="SAM" id="Phobius"/>
    </source>
</evidence>
<evidence type="ECO:0000313" key="3">
    <source>
        <dbReference type="Proteomes" id="UP000014115"/>
    </source>
</evidence>
<dbReference type="AlphaFoldDB" id="K2K7T5"/>
<proteinExistence type="predicted"/>
<protein>
    <submittedName>
        <fullName evidence="2">Uncharacterized protein</fullName>
    </submittedName>
</protein>
<dbReference type="STRING" id="740709.A10D4_07690"/>
<accession>K2K7T5</accession>
<reference evidence="2 3" key="1">
    <citation type="journal article" date="2012" name="J. Bacteriol.">
        <title>Genome Sequence of Idiomarina xiamenensis Type Strain 10-D-4.</title>
        <authorList>
            <person name="Lai Q."/>
            <person name="Wang L."/>
            <person name="Wang W."/>
            <person name="Shao Z."/>
        </authorList>
    </citation>
    <scope>NUCLEOTIDE SEQUENCE [LARGE SCALE GENOMIC DNA]</scope>
    <source>
        <strain evidence="2 3">10-D-4</strain>
    </source>
</reference>
<keyword evidence="1" id="KW-1133">Transmembrane helix</keyword>